<accession>A0AC58L2S3</accession>
<sequence length="243" mass="27721">MRVLQAAAQKARSVPGFLSMPGIHLTTPGLRAPSQSCVTFPTNLPRQGTATKVTAGRESPKPEGIRFGAHSAQVVYMARNPKDVLVSFYHFQRIANFLPDPSSFQDFMDEFLEGTVFYGSWFDHMKGWLSLQKNLNMLLMTYEEMHQEPRGTIQKLSDFLQHPLGPEEKDLIMRHCSFSFMSGVVNYSLVSKEIMDQNRGKFLRKGVVGNWKEHFTPEHNEKFNAVYKAKIGDFGLRLPWTMD</sequence>
<organism evidence="1 2">
    <name type="scientific">Castor canadensis</name>
    <name type="common">American beaver</name>
    <dbReference type="NCBI Taxonomy" id="51338"/>
    <lineage>
        <taxon>Eukaryota</taxon>
        <taxon>Metazoa</taxon>
        <taxon>Chordata</taxon>
        <taxon>Craniata</taxon>
        <taxon>Vertebrata</taxon>
        <taxon>Euteleostomi</taxon>
        <taxon>Mammalia</taxon>
        <taxon>Eutheria</taxon>
        <taxon>Euarchontoglires</taxon>
        <taxon>Glires</taxon>
        <taxon>Rodentia</taxon>
        <taxon>Castorimorpha</taxon>
        <taxon>Castoridae</taxon>
        <taxon>Castor</taxon>
    </lineage>
</organism>
<proteinExistence type="predicted"/>
<dbReference type="Proteomes" id="UP001732720">
    <property type="component" value="Chromosome 15"/>
</dbReference>
<gene>
    <name evidence="2" type="primary">LOC109692772</name>
</gene>
<dbReference type="RefSeq" id="XP_073911462.1">
    <property type="nucleotide sequence ID" value="XM_074055361.1"/>
</dbReference>
<keyword evidence="1" id="KW-1185">Reference proteome</keyword>
<evidence type="ECO:0000313" key="1">
    <source>
        <dbReference type="Proteomes" id="UP001732720"/>
    </source>
</evidence>
<name>A0AC58L2S3_CASCN</name>
<evidence type="ECO:0000313" key="2">
    <source>
        <dbReference type="RefSeq" id="XP_073911462.1"/>
    </source>
</evidence>
<protein>
    <submittedName>
        <fullName evidence="2">Sulfotransferase 2B1-like isoform X1</fullName>
    </submittedName>
</protein>
<reference evidence="2" key="1">
    <citation type="submission" date="2025-08" db="UniProtKB">
        <authorList>
            <consortium name="RefSeq"/>
        </authorList>
    </citation>
    <scope>IDENTIFICATION</scope>
</reference>